<evidence type="ECO:0000313" key="2">
    <source>
        <dbReference type="Proteomes" id="UP000006329"/>
    </source>
</evidence>
<dbReference type="SUPFAM" id="SSF52540">
    <property type="entry name" value="P-loop containing nucleoside triphosphate hydrolases"/>
    <property type="match status" value="1"/>
</dbReference>
<sequence>MEINFSNIRTHNGSKNSGFEELICQLAHLQRPSNGKAFVRKEGAGGDAGVECYWVLDDDSEIGWQVKYFPDGLNSSSWQQIDKSFATALEKHPNLNQYIVCLPIDKTDSRKKGKNGKVVVSVEDIWKERVQKWESKAKKFGREIQFSYWGKHEIASLLTIDNPLYSGKALYWFNEPFIGSEIFRNIAKRSKISLGERYTPEFHIKLPIVKSFDGLCLNSSWWKLLKEKKSDLKDIGLDVLSFLIKESKKGNKLLDKKKIENLSELLTVILTEFGNGIASKDFHKRIAVISSSLEQLYELYNDVNKVAYDSIDWSEIREYSKSKLYKFESVIRELVYFVKQNKTILSQTKSALLHGEAGIGKSHLLCDLSLHRINENLPTLFLLGAQYRGGNPTDFIKESLDLQNFRNSQVLGALDAAGEASGTRTLIVIDAINEGNYRDEWYYQITGFLSDLSDFSNIAILFSCRDTYLNYILPDSANESHLPRIEHYGFRGHEHRAAEKFLSQQGISKPSAPILAPEFSNPLFLKTCCRAIKQNGLKSFPKGLNSITSLFDFYVESIEKIIGKKKKFNPQENIVKSTLIDLSSKLLPDNLEGLPKQDARTVVNGYDPNKNFGDSLFDILLDEGILSEDVSYKEESRGDLVIRFTYERFSDYFIAQQLVDNVEDIEIAFSDKSKINNLLIENGYYSLAGIFEALTIIIAERFNREMEDLLSRDIEIDKWQIDETFKNTVLWRSPQSFTERTLEILNNLDWHSYNNPALDILLKLATEPNHPWNAEMLHRNLIGKEIAERDHFWSIQIASGDSSEEDDEYESIIRTIIEWSYSGEIKSVEEERIRLCAFTLLWFLTTPNRKIRDRSTKSLVRILTFYPKLVKELLIEFSKVNDNYLKERLFAVAYGVVCNINNKDVIREISDSIYELIFKEVNPLPHILLRDYARGILEKALDLGILSSEIIPEQFRPPYTSNVELQKPSIEDIRNLDGDEFSSHIKSSIMGFPGDFGNYTMGCVHHWSSTPISFLKVENGLVIKERFAKELLTGDVQKEYFIRLEQAKTEDILISRKESLKAISESYEEIEHIYEDRRKEQEEFDKRVNEQLNDEQREYYRWLSGLSDNRPATFSRQWAQRWVCKRSFEFGWSEERFATFEKNCSHGRGGGRGNGAMERVGKKYQWMAFHEFLAILSDKYHWINRGYTDIPDDDIYDGPWQIYKRDIDPTIWLRQIGKNIADFNYQCTWWQPYNFPFPKENDHTIKTNFLWDENILPDFSDLLQRKNPLDNSNWTVLHGFWSAERKYFGGDSENPYLEGWFRINSVLIRKGDCDTLAKAVAGRNLCDPHIISVPSTQHEGYIGEYPWHPIYRHISGWREPEEVFRDQIPVKHLIPYTKYEWENSGNDYSLNRSLYFYLPAKELIQGMNLTRSPDHWGSWEHEGKLVFIDPSLEEDGPSYALMQTDFLEKWLEDNNMEIIWLIGGEKQMFSFEARQFFGRLVYSGLYKLDGGKPSGKIWCKKENPRK</sequence>
<evidence type="ECO:0008006" key="3">
    <source>
        <dbReference type="Google" id="ProtNLM"/>
    </source>
</evidence>
<protein>
    <recommendedName>
        <fullName evidence="3">ATP-binding protein</fullName>
    </recommendedName>
</protein>
<reference evidence="1" key="1">
    <citation type="submission" date="2012-10" db="EMBL/GenBank/DDBJ databases">
        <authorList>
            <person name="Harkins D.M."/>
            <person name="Durkin A.S."/>
            <person name="Brinkac L.M."/>
            <person name="Haft D.H."/>
            <person name="Selengut J.D."/>
            <person name="Sanka R."/>
            <person name="DePew J."/>
            <person name="Purushe J."/>
            <person name="Matthias M.A."/>
            <person name="Vinetz J.M."/>
            <person name="Sutton G.G."/>
            <person name="Nierman W.C."/>
            <person name="Fouts D.E."/>
        </authorList>
    </citation>
    <scope>NUCLEOTIDE SEQUENCE [LARGE SCALE GENOMIC DNA]</scope>
    <source>
        <strain evidence="1">MOR084</strain>
    </source>
</reference>
<dbReference type="RefSeq" id="WP_004477602.1">
    <property type="nucleotide sequence ID" value="NZ_AHON02000044.1"/>
</dbReference>
<comment type="caution">
    <text evidence="1">The sequence shown here is derived from an EMBL/GenBank/DDBJ whole genome shotgun (WGS) entry which is preliminary data.</text>
</comment>
<gene>
    <name evidence="1" type="ORF">LEP1GSC179_2464</name>
</gene>
<proteinExistence type="predicted"/>
<evidence type="ECO:0000313" key="1">
    <source>
        <dbReference type="EMBL" id="EKO33741.1"/>
    </source>
</evidence>
<organism evidence="1 2">
    <name type="scientific">Leptospira santarosai str. MOR084</name>
    <dbReference type="NCBI Taxonomy" id="1049984"/>
    <lineage>
        <taxon>Bacteria</taxon>
        <taxon>Pseudomonadati</taxon>
        <taxon>Spirochaetota</taxon>
        <taxon>Spirochaetia</taxon>
        <taxon>Leptospirales</taxon>
        <taxon>Leptospiraceae</taxon>
        <taxon>Leptospira</taxon>
    </lineage>
</organism>
<dbReference type="Proteomes" id="UP000006329">
    <property type="component" value="Unassembled WGS sequence"/>
</dbReference>
<name>A0A0E2BFN8_9LEPT</name>
<accession>A0A0E2BFN8</accession>
<keyword evidence="2" id="KW-1185">Reference proteome</keyword>
<dbReference type="EMBL" id="AHON02000044">
    <property type="protein sequence ID" value="EKO33741.1"/>
    <property type="molecule type" value="Genomic_DNA"/>
</dbReference>
<dbReference type="InterPro" id="IPR027417">
    <property type="entry name" value="P-loop_NTPase"/>
</dbReference>